<comment type="similarity">
    <text evidence="1">Belongs to the peptidase A1 family.</text>
</comment>
<dbReference type="GO" id="GO:0006508">
    <property type="term" value="P:proteolysis"/>
    <property type="evidence" value="ECO:0007669"/>
    <property type="project" value="InterPro"/>
</dbReference>
<dbReference type="Proteomes" id="UP000887566">
    <property type="component" value="Unplaced"/>
</dbReference>
<dbReference type="WBParaSite" id="PSAMB.scaffold10975size3698.g33763.t1">
    <property type="protein sequence ID" value="PSAMB.scaffold10975size3698.g33763.t1"/>
    <property type="gene ID" value="PSAMB.scaffold10975size3698.g33763"/>
</dbReference>
<dbReference type="AlphaFoldDB" id="A0A914UN47"/>
<evidence type="ECO:0000256" key="1">
    <source>
        <dbReference type="ARBA" id="ARBA00007447"/>
    </source>
</evidence>
<dbReference type="InterPro" id="IPR012848">
    <property type="entry name" value="Aspartic_peptidase_N"/>
</dbReference>
<evidence type="ECO:0000313" key="4">
    <source>
        <dbReference type="Proteomes" id="UP000887566"/>
    </source>
</evidence>
<keyword evidence="2" id="KW-0732">Signal</keyword>
<feature type="chain" id="PRO_5037401898" evidence="2">
    <location>
        <begin position="18"/>
        <end position="94"/>
    </location>
</feature>
<sequence>MRFLILVALCLVAAASAQYLTRIPLHKQTTIRASLVDNDSWEQYLKHRQQALTKSFITHSYNRLIGKTKPDSNHEIDEILRNFMDVRICGIVHT</sequence>
<organism evidence="4 5">
    <name type="scientific">Plectus sambesii</name>
    <dbReference type="NCBI Taxonomy" id="2011161"/>
    <lineage>
        <taxon>Eukaryota</taxon>
        <taxon>Metazoa</taxon>
        <taxon>Ecdysozoa</taxon>
        <taxon>Nematoda</taxon>
        <taxon>Chromadorea</taxon>
        <taxon>Plectida</taxon>
        <taxon>Plectina</taxon>
        <taxon>Plectoidea</taxon>
        <taxon>Plectidae</taxon>
        <taxon>Plectus</taxon>
    </lineage>
</organism>
<dbReference type="Pfam" id="PF07966">
    <property type="entry name" value="A1_Propeptide"/>
    <property type="match status" value="1"/>
</dbReference>
<accession>A0A914UN47</accession>
<protein>
    <submittedName>
        <fullName evidence="5">Aspartic peptidase N-terminal domain-containing protein</fullName>
    </submittedName>
</protein>
<evidence type="ECO:0000313" key="5">
    <source>
        <dbReference type="WBParaSite" id="PSAMB.scaffold10975size3698.g33763.t1"/>
    </source>
</evidence>
<reference evidence="5" key="1">
    <citation type="submission" date="2022-11" db="UniProtKB">
        <authorList>
            <consortium name="WormBaseParasite"/>
        </authorList>
    </citation>
    <scope>IDENTIFICATION</scope>
</reference>
<evidence type="ECO:0000259" key="3">
    <source>
        <dbReference type="Pfam" id="PF07966"/>
    </source>
</evidence>
<proteinExistence type="inferred from homology"/>
<evidence type="ECO:0000256" key="2">
    <source>
        <dbReference type="SAM" id="SignalP"/>
    </source>
</evidence>
<name>A0A914UN47_9BILA</name>
<dbReference type="Gene3D" id="6.10.140.60">
    <property type="match status" value="1"/>
</dbReference>
<dbReference type="GO" id="GO:0004190">
    <property type="term" value="F:aspartic-type endopeptidase activity"/>
    <property type="evidence" value="ECO:0007669"/>
    <property type="project" value="InterPro"/>
</dbReference>
<feature type="signal peptide" evidence="2">
    <location>
        <begin position="1"/>
        <end position="17"/>
    </location>
</feature>
<feature type="domain" description="Aspartic peptidase N-terminal" evidence="3">
    <location>
        <begin position="22"/>
        <end position="47"/>
    </location>
</feature>
<keyword evidence="4" id="KW-1185">Reference proteome</keyword>